<evidence type="ECO:0000256" key="1">
    <source>
        <dbReference type="ARBA" id="ARBA00022475"/>
    </source>
</evidence>
<dbReference type="Proteomes" id="UP000294830">
    <property type="component" value="Unassembled WGS sequence"/>
</dbReference>
<dbReference type="SUPFAM" id="SSF53300">
    <property type="entry name" value="vWA-like"/>
    <property type="match status" value="1"/>
</dbReference>
<keyword evidence="3 5" id="KW-1133">Transmembrane helix</keyword>
<sequence length="330" mass="36756">MSGIILHNPNYLYLLLLLVPLVVWYIIRNKHFTPKLKVSSVAQLKNVKSSTRRRLRHIPFILRCLAIALIIFALARPQSTHSKNDITTEGIDIVLAMDISSSMLAQDFKPDRISAAKNVAIQFITDRPNDRIGMVVFSGESFTQSPLTTDHAALINLTKEIKSGMLEDGTAIGNGLATSVARLKESKTKSKVVILMTDGENNLGEVAPLTAAEIAKTFGVRVYTIGVGTRGRALTPMATDFGVQMGYADVKIDENLLRKISQITGGEYFRATDNTKLAEIYNKINELERTKFQVDRYTKRSEEFGLFALLAVAILLLEVLFRYLILKRIP</sequence>
<dbReference type="InterPro" id="IPR050768">
    <property type="entry name" value="UPF0353/GerABKA_families"/>
</dbReference>
<evidence type="ECO:0000256" key="2">
    <source>
        <dbReference type="ARBA" id="ARBA00022692"/>
    </source>
</evidence>
<accession>A0A4R2E5B5</accession>
<feature type="domain" description="VWFA" evidence="6">
    <location>
        <begin position="92"/>
        <end position="284"/>
    </location>
</feature>
<dbReference type="InterPro" id="IPR024163">
    <property type="entry name" value="Aerotolerance_reg_N"/>
</dbReference>
<evidence type="ECO:0000256" key="4">
    <source>
        <dbReference type="ARBA" id="ARBA00023136"/>
    </source>
</evidence>
<evidence type="ECO:0000259" key="6">
    <source>
        <dbReference type="PROSITE" id="PS50234"/>
    </source>
</evidence>
<dbReference type="Pfam" id="PF07584">
    <property type="entry name" value="BatA"/>
    <property type="match status" value="1"/>
</dbReference>
<dbReference type="AlphaFoldDB" id="A0A4R2E5B5"/>
<keyword evidence="4 5" id="KW-0472">Membrane</keyword>
<dbReference type="PANTHER" id="PTHR22550">
    <property type="entry name" value="SPORE GERMINATION PROTEIN"/>
    <property type="match status" value="1"/>
</dbReference>
<dbReference type="InterPro" id="IPR036465">
    <property type="entry name" value="vWFA_dom_sf"/>
</dbReference>
<proteinExistence type="predicted"/>
<dbReference type="CDD" id="cd01467">
    <property type="entry name" value="vWA_BatA_type"/>
    <property type="match status" value="1"/>
</dbReference>
<dbReference type="PROSITE" id="PS50234">
    <property type="entry name" value="VWFA"/>
    <property type="match status" value="1"/>
</dbReference>
<dbReference type="NCBIfam" id="TIGR02226">
    <property type="entry name" value="two_anch"/>
    <property type="match status" value="1"/>
</dbReference>
<dbReference type="Pfam" id="PF00092">
    <property type="entry name" value="VWA"/>
    <property type="match status" value="1"/>
</dbReference>
<feature type="transmembrane region" description="Helical" evidence="5">
    <location>
        <begin position="12"/>
        <end position="27"/>
    </location>
</feature>
<dbReference type="SMART" id="SM00327">
    <property type="entry name" value="VWA"/>
    <property type="match status" value="1"/>
</dbReference>
<gene>
    <name evidence="7" type="ORF">CLV25_11851</name>
</gene>
<evidence type="ECO:0000256" key="5">
    <source>
        <dbReference type="SAM" id="Phobius"/>
    </source>
</evidence>
<evidence type="ECO:0000313" key="7">
    <source>
        <dbReference type="EMBL" id="TCN62725.1"/>
    </source>
</evidence>
<comment type="caution">
    <text evidence="7">The sequence shown here is derived from an EMBL/GenBank/DDBJ whole genome shotgun (WGS) entry which is preliminary data.</text>
</comment>
<reference evidence="7 8" key="1">
    <citation type="submission" date="2019-03" db="EMBL/GenBank/DDBJ databases">
        <title>Genomic Encyclopedia of Archaeal and Bacterial Type Strains, Phase II (KMG-II): from individual species to whole genera.</title>
        <authorList>
            <person name="Goeker M."/>
        </authorList>
    </citation>
    <scope>NUCLEOTIDE SEQUENCE [LARGE SCALE GENOMIC DNA]</scope>
    <source>
        <strain evidence="7 8">RL-C</strain>
    </source>
</reference>
<keyword evidence="1" id="KW-1003">Cell membrane</keyword>
<feature type="transmembrane region" description="Helical" evidence="5">
    <location>
        <begin position="304"/>
        <end position="325"/>
    </location>
</feature>
<keyword evidence="2 5" id="KW-0812">Transmembrane</keyword>
<keyword evidence="8" id="KW-1185">Reference proteome</keyword>
<dbReference type="EMBL" id="SLWB01000018">
    <property type="protein sequence ID" value="TCN62725.1"/>
    <property type="molecule type" value="Genomic_DNA"/>
</dbReference>
<dbReference type="InterPro" id="IPR011933">
    <property type="entry name" value="Double_TM_dom"/>
</dbReference>
<dbReference type="PRINTS" id="PR00453">
    <property type="entry name" value="VWFADOMAIN"/>
</dbReference>
<dbReference type="InterPro" id="IPR033881">
    <property type="entry name" value="vWA_BatA_type"/>
</dbReference>
<dbReference type="PANTHER" id="PTHR22550:SF5">
    <property type="entry name" value="LEUCINE ZIPPER PROTEIN 4"/>
    <property type="match status" value="1"/>
</dbReference>
<dbReference type="Gene3D" id="3.40.50.410">
    <property type="entry name" value="von Willebrand factor, type A domain"/>
    <property type="match status" value="1"/>
</dbReference>
<feature type="transmembrane region" description="Helical" evidence="5">
    <location>
        <begin position="58"/>
        <end position="75"/>
    </location>
</feature>
<dbReference type="InterPro" id="IPR002035">
    <property type="entry name" value="VWF_A"/>
</dbReference>
<name>A0A4R2E5B5_9BACT</name>
<organism evidence="7 8">
    <name type="scientific">Acetobacteroides hydrogenigenes</name>
    <dbReference type="NCBI Taxonomy" id="979970"/>
    <lineage>
        <taxon>Bacteria</taxon>
        <taxon>Pseudomonadati</taxon>
        <taxon>Bacteroidota</taxon>
        <taxon>Bacteroidia</taxon>
        <taxon>Bacteroidales</taxon>
        <taxon>Rikenellaceae</taxon>
        <taxon>Acetobacteroides</taxon>
    </lineage>
</organism>
<protein>
    <submittedName>
        <fullName evidence="7">Ca-activated chloride channel family protein</fullName>
    </submittedName>
</protein>
<evidence type="ECO:0000256" key="3">
    <source>
        <dbReference type="ARBA" id="ARBA00022989"/>
    </source>
</evidence>
<evidence type="ECO:0000313" key="8">
    <source>
        <dbReference type="Proteomes" id="UP000294830"/>
    </source>
</evidence>